<evidence type="ECO:0000313" key="1">
    <source>
        <dbReference type="EMBL" id="GMG16765.1"/>
    </source>
</evidence>
<dbReference type="Proteomes" id="UP001165121">
    <property type="component" value="Unassembled WGS sequence"/>
</dbReference>
<gene>
    <name evidence="1" type="ORF">Pfra01_002988400</name>
</gene>
<protein>
    <submittedName>
        <fullName evidence="1">Unnamed protein product</fullName>
    </submittedName>
</protein>
<sequence>MATMAHTRVEWPDGNECWSGPTKRMSASWKGGRWRWNTILSSMMAMMSTVMTVKSADSSILVAGSKGPMRPAAQSSPMSGGIVRIQLQSTNQFILTHNNHTTRINIEHNRRVEGGDSLMATYRKPSPECEKISQQSRGVGSRPNRCCADHSLFSADNGVLPLVVARLFSSDCACCRVEVEPLRGCPHEAVPAAVEETERIRVVVQAAHEAPNSAHEQQQTASERLEVVLGHAPPHGERHEQQHEATADGNNGVPLVPRVFLLEDQHHAQEEVLHVALQHRVRQVHEVDPPHDEAHNGADVVESMPLPFGEPQRAVDAVAHVVHDAGGHREHADEGLRAAEQ</sequence>
<keyword evidence="2" id="KW-1185">Reference proteome</keyword>
<accession>A0A9W6YNR9</accession>
<name>A0A9W6YNR9_9STRA</name>
<proteinExistence type="predicted"/>
<dbReference type="EMBL" id="BSXT01018955">
    <property type="protein sequence ID" value="GMG16765.1"/>
    <property type="molecule type" value="Genomic_DNA"/>
</dbReference>
<reference evidence="1" key="1">
    <citation type="submission" date="2023-04" db="EMBL/GenBank/DDBJ databases">
        <title>Phytophthora fragariaefolia NBRC 109709.</title>
        <authorList>
            <person name="Ichikawa N."/>
            <person name="Sato H."/>
            <person name="Tonouchi N."/>
        </authorList>
    </citation>
    <scope>NUCLEOTIDE SEQUENCE</scope>
    <source>
        <strain evidence="1">NBRC 109709</strain>
    </source>
</reference>
<organism evidence="1 2">
    <name type="scientific">Phytophthora fragariaefolia</name>
    <dbReference type="NCBI Taxonomy" id="1490495"/>
    <lineage>
        <taxon>Eukaryota</taxon>
        <taxon>Sar</taxon>
        <taxon>Stramenopiles</taxon>
        <taxon>Oomycota</taxon>
        <taxon>Peronosporomycetes</taxon>
        <taxon>Peronosporales</taxon>
        <taxon>Peronosporaceae</taxon>
        <taxon>Phytophthora</taxon>
    </lineage>
</organism>
<dbReference type="AlphaFoldDB" id="A0A9W6YNR9"/>
<evidence type="ECO:0000313" key="2">
    <source>
        <dbReference type="Proteomes" id="UP001165121"/>
    </source>
</evidence>
<comment type="caution">
    <text evidence="1">The sequence shown here is derived from an EMBL/GenBank/DDBJ whole genome shotgun (WGS) entry which is preliminary data.</text>
</comment>